<protein>
    <submittedName>
        <fullName evidence="1">Putative ovule protein</fullName>
    </submittedName>
</protein>
<name>A0A0V0HUH0_SOLCH</name>
<dbReference type="AlphaFoldDB" id="A0A0V0HUH0"/>
<sequence>MSSHVATAIAQFSTSALDLATTFCFLLSQDTEFPPTRTLSKSRSSIKGDPAQSASNIQQFSHVLDLLKVFISLEHILVSKNVNNYIPITVTRRIQEVTSNTNREVISGQITDEIVQLSY</sequence>
<reference evidence="1" key="1">
    <citation type="submission" date="2015-12" db="EMBL/GenBank/DDBJ databases">
        <title>Gene expression during late stages of embryo sac development: a critical building block for successful pollen-pistil interactions.</title>
        <authorList>
            <person name="Liu Y."/>
            <person name="Joly V."/>
            <person name="Sabar M."/>
            <person name="Matton D.P."/>
        </authorList>
    </citation>
    <scope>NUCLEOTIDE SEQUENCE</scope>
</reference>
<accession>A0A0V0HUH0</accession>
<proteinExistence type="predicted"/>
<evidence type="ECO:0000313" key="1">
    <source>
        <dbReference type="EMBL" id="JAP23738.1"/>
    </source>
</evidence>
<organism evidence="1">
    <name type="scientific">Solanum chacoense</name>
    <name type="common">Chaco potato</name>
    <dbReference type="NCBI Taxonomy" id="4108"/>
    <lineage>
        <taxon>Eukaryota</taxon>
        <taxon>Viridiplantae</taxon>
        <taxon>Streptophyta</taxon>
        <taxon>Embryophyta</taxon>
        <taxon>Tracheophyta</taxon>
        <taxon>Spermatophyta</taxon>
        <taxon>Magnoliopsida</taxon>
        <taxon>eudicotyledons</taxon>
        <taxon>Gunneridae</taxon>
        <taxon>Pentapetalae</taxon>
        <taxon>asterids</taxon>
        <taxon>lamiids</taxon>
        <taxon>Solanales</taxon>
        <taxon>Solanaceae</taxon>
        <taxon>Solanoideae</taxon>
        <taxon>Solaneae</taxon>
        <taxon>Solanum</taxon>
    </lineage>
</organism>
<dbReference type="EMBL" id="GEDG01015149">
    <property type="protein sequence ID" value="JAP23738.1"/>
    <property type="molecule type" value="Transcribed_RNA"/>
</dbReference>